<dbReference type="Pfam" id="PF21105">
    <property type="entry name" value="DyP_N"/>
    <property type="match status" value="1"/>
</dbReference>
<evidence type="ECO:0000256" key="1">
    <source>
        <dbReference type="ARBA" id="ARBA00001970"/>
    </source>
</evidence>
<dbReference type="GO" id="GO:0004601">
    <property type="term" value="F:peroxidase activity"/>
    <property type="evidence" value="ECO:0007669"/>
    <property type="project" value="UniProtKB-KW"/>
</dbReference>
<evidence type="ECO:0000256" key="3">
    <source>
        <dbReference type="ARBA" id="ARBA00022723"/>
    </source>
</evidence>
<dbReference type="InterPro" id="IPR049509">
    <property type="entry name" value="DyP_N"/>
</dbReference>
<keyword evidence="3" id="KW-0479">Metal-binding</keyword>
<dbReference type="PROSITE" id="PS51404">
    <property type="entry name" value="DYP_PEROXIDASE"/>
    <property type="match status" value="1"/>
</dbReference>
<reference evidence="7 8" key="1">
    <citation type="submission" date="2018-05" db="EMBL/GenBank/DDBJ databases">
        <title>Genomic Encyclopedia of Archaeal and Bacterial Type Strains, Phase II (KMG-II): from individual species to whole genera.</title>
        <authorList>
            <person name="Goeker M."/>
        </authorList>
    </citation>
    <scope>NUCLEOTIDE SEQUENCE [LARGE SCALE GENOMIC DNA]</scope>
    <source>
        <strain evidence="7 8">DSM 22214</strain>
    </source>
</reference>
<keyword evidence="2" id="KW-0575">Peroxidase</keyword>
<dbReference type="InterPro" id="IPR011008">
    <property type="entry name" value="Dimeric_a/b-barrel"/>
</dbReference>
<gene>
    <name evidence="7" type="ORF">LV89_03730</name>
</gene>
<comment type="cofactor">
    <cofactor evidence="1">
        <name>heme b</name>
        <dbReference type="ChEBI" id="CHEBI:60344"/>
    </cofactor>
</comment>
<evidence type="ECO:0000256" key="4">
    <source>
        <dbReference type="ARBA" id="ARBA00023002"/>
    </source>
</evidence>
<keyword evidence="4" id="KW-0560">Oxidoreductase</keyword>
<proteinExistence type="predicted"/>
<evidence type="ECO:0000313" key="7">
    <source>
        <dbReference type="EMBL" id="PWK21437.1"/>
    </source>
</evidence>
<sequence length="503" mass="54534">MAGTTPPPPPDNSNIQGLLIRGYTHPYSCHLLFSFQAASVTLNTKDFFAELYPKVQSAVDWGNNKPVSMLNIGLTFNGLSMLGVTQPNSTFPAEFQQGPWSSASQQSLGDFNASSPDNWWYNNFSNTALHCVVHAYGLTNDALNDLISFITNAALANGLTELLPIKDGDGRLYQSIIDDNPAKIHFGYVDGISEPALSMPSNHSSRNQADLDNFLIGYPQYSIIDPSPSGDASTNSEAKFAFDGFYNAFRILYQDVAGFDNFLIAQATNPNNVAKLAYLGLNQDELVEWFAAKLVGRWRNGSPLVLSPNAPDPATAKSENFGYATAGVPSPNQDVPSSFKCPFSAHTRVSNPRDQTLTPGEGNLGPVRIVRRGMSYGKELIGNTDDGVDRGLIGLFLCGSIAQQFEKLYGWMNYNNFSPKPDFSVKNPPQDALLGNRPTAPNLTNYPGVVSTFTIPIQNPATPDQPDSIVISGLPEFIQTRGTAYCLMPSLNALNYLATGVMA</sequence>
<evidence type="ECO:0000256" key="2">
    <source>
        <dbReference type="ARBA" id="ARBA00022559"/>
    </source>
</evidence>
<comment type="caution">
    <text evidence="7">The sequence shown here is derived from an EMBL/GenBank/DDBJ whole genome shotgun (WGS) entry which is preliminary data.</text>
</comment>
<dbReference type="AlphaFoldDB" id="A0A316DT06"/>
<feature type="domain" description="DyP dimeric alpha+beta barrel" evidence="6">
    <location>
        <begin position="63"/>
        <end position="153"/>
    </location>
</feature>
<dbReference type="GO" id="GO:0046872">
    <property type="term" value="F:metal ion binding"/>
    <property type="evidence" value="ECO:0007669"/>
    <property type="project" value="UniProtKB-KW"/>
</dbReference>
<protein>
    <recommendedName>
        <fullName evidence="6">DyP dimeric alpha+beta barrel domain-containing protein</fullName>
    </recommendedName>
</protein>
<keyword evidence="5" id="KW-0408">Iron</keyword>
<dbReference type="InterPro" id="IPR006314">
    <property type="entry name" value="Dyp_peroxidase"/>
</dbReference>
<dbReference type="EMBL" id="QGGO01000024">
    <property type="protein sequence ID" value="PWK21437.1"/>
    <property type="molecule type" value="Genomic_DNA"/>
</dbReference>
<dbReference type="GO" id="GO:0020037">
    <property type="term" value="F:heme binding"/>
    <property type="evidence" value="ECO:0007669"/>
    <property type="project" value="InterPro"/>
</dbReference>
<keyword evidence="8" id="KW-1185">Reference proteome</keyword>
<dbReference type="Proteomes" id="UP000245489">
    <property type="component" value="Unassembled WGS sequence"/>
</dbReference>
<evidence type="ECO:0000256" key="5">
    <source>
        <dbReference type="ARBA" id="ARBA00023004"/>
    </source>
</evidence>
<name>A0A316DT06_9BACT</name>
<evidence type="ECO:0000313" key="8">
    <source>
        <dbReference type="Proteomes" id="UP000245489"/>
    </source>
</evidence>
<dbReference type="PANTHER" id="PTHR30521">
    <property type="entry name" value="DEFERROCHELATASE/PEROXIDASE"/>
    <property type="match status" value="1"/>
</dbReference>
<dbReference type="RefSeq" id="WP_109744414.1">
    <property type="nucleotide sequence ID" value="NZ_QGGO01000024.1"/>
</dbReference>
<organism evidence="7 8">
    <name type="scientific">Arcicella aurantiaca</name>
    <dbReference type="NCBI Taxonomy" id="591202"/>
    <lineage>
        <taxon>Bacteria</taxon>
        <taxon>Pseudomonadati</taxon>
        <taxon>Bacteroidota</taxon>
        <taxon>Cytophagia</taxon>
        <taxon>Cytophagales</taxon>
        <taxon>Flectobacillaceae</taxon>
        <taxon>Arcicella</taxon>
    </lineage>
</organism>
<dbReference type="GO" id="GO:0005829">
    <property type="term" value="C:cytosol"/>
    <property type="evidence" value="ECO:0007669"/>
    <property type="project" value="TreeGrafter"/>
</dbReference>
<evidence type="ECO:0000259" key="6">
    <source>
        <dbReference type="Pfam" id="PF21105"/>
    </source>
</evidence>
<dbReference type="SUPFAM" id="SSF54909">
    <property type="entry name" value="Dimeric alpha+beta barrel"/>
    <property type="match status" value="1"/>
</dbReference>
<dbReference type="PANTHER" id="PTHR30521:SF5">
    <property type="entry name" value="BLR4509 PROTEIN"/>
    <property type="match status" value="1"/>
</dbReference>
<dbReference type="OrthoDB" id="9781066at2"/>
<accession>A0A316DT06</accession>